<sequence length="211" mass="24788">MWVSFPNGMDTVRELAEYQVHGPNNGNQIECHELPGFIEFGMLTPTQMKLPVHFVKNILLENGVHHDADQQVEKYSTGILEPSSIHYHFSRRGSGKVRSSIRRNRDIMLNGNEKRRRGTRRLEHQSHYENHCKTSNNIRMILDHEFMTQDWRILRASSLLHHHCRSHLSAQLESLKCNENVIETKLNYKKKKKGKVSLFFRLRVRPHDSQS</sequence>
<proteinExistence type="predicted"/>
<protein>
    <submittedName>
        <fullName evidence="1">Uncharacterized protein</fullName>
    </submittedName>
</protein>
<dbReference type="AlphaFoldDB" id="A0A0K2T0I6"/>
<dbReference type="EMBL" id="HACA01001630">
    <property type="protein sequence ID" value="CDW18991.1"/>
    <property type="molecule type" value="Transcribed_RNA"/>
</dbReference>
<reference evidence="1" key="1">
    <citation type="submission" date="2014-05" db="EMBL/GenBank/DDBJ databases">
        <authorList>
            <person name="Chronopoulou M."/>
        </authorList>
    </citation>
    <scope>NUCLEOTIDE SEQUENCE</scope>
    <source>
        <tissue evidence="1">Whole organism</tissue>
    </source>
</reference>
<organism evidence="1">
    <name type="scientific">Lepeophtheirus salmonis</name>
    <name type="common">Salmon louse</name>
    <name type="synonym">Caligus salmonis</name>
    <dbReference type="NCBI Taxonomy" id="72036"/>
    <lineage>
        <taxon>Eukaryota</taxon>
        <taxon>Metazoa</taxon>
        <taxon>Ecdysozoa</taxon>
        <taxon>Arthropoda</taxon>
        <taxon>Crustacea</taxon>
        <taxon>Multicrustacea</taxon>
        <taxon>Hexanauplia</taxon>
        <taxon>Copepoda</taxon>
        <taxon>Siphonostomatoida</taxon>
        <taxon>Caligidae</taxon>
        <taxon>Lepeophtheirus</taxon>
    </lineage>
</organism>
<evidence type="ECO:0000313" key="1">
    <source>
        <dbReference type="EMBL" id="CDW18991.1"/>
    </source>
</evidence>
<accession>A0A0K2T0I6</accession>
<name>A0A0K2T0I6_LEPSM</name>